<evidence type="ECO:0000256" key="11">
    <source>
        <dbReference type="ARBA" id="ARBA00024225"/>
    </source>
</evidence>
<dbReference type="Gene3D" id="1.20.120.1770">
    <property type="match status" value="1"/>
</dbReference>
<dbReference type="InterPro" id="IPR006593">
    <property type="entry name" value="Cyt_b561/ferric_Rdtase_TM"/>
</dbReference>
<keyword evidence="6" id="KW-0479">Metal-binding</keyword>
<dbReference type="EC" id="7.2.1.3" evidence="11"/>
<evidence type="ECO:0000256" key="3">
    <source>
        <dbReference type="ARBA" id="ARBA00022448"/>
    </source>
</evidence>
<evidence type="ECO:0000256" key="9">
    <source>
        <dbReference type="ARBA" id="ARBA00023004"/>
    </source>
</evidence>
<dbReference type="GO" id="GO:0016020">
    <property type="term" value="C:membrane"/>
    <property type="evidence" value="ECO:0007669"/>
    <property type="project" value="UniProtKB-SubCell"/>
</dbReference>
<feature type="transmembrane region" description="Helical" evidence="12">
    <location>
        <begin position="54"/>
        <end position="71"/>
    </location>
</feature>
<feature type="transmembrane region" description="Helical" evidence="12">
    <location>
        <begin position="208"/>
        <end position="231"/>
    </location>
</feature>
<keyword evidence="5 12" id="KW-0812">Transmembrane</keyword>
<dbReference type="GO" id="GO:0140571">
    <property type="term" value="F:transmembrane ascorbate ferrireductase activity"/>
    <property type="evidence" value="ECO:0007669"/>
    <property type="project" value="UniProtKB-EC"/>
</dbReference>
<proteinExistence type="predicted"/>
<dbReference type="PROSITE" id="PS50939">
    <property type="entry name" value="CYTOCHROME_B561"/>
    <property type="match status" value="1"/>
</dbReference>
<evidence type="ECO:0000256" key="8">
    <source>
        <dbReference type="ARBA" id="ARBA00022989"/>
    </source>
</evidence>
<evidence type="ECO:0000256" key="2">
    <source>
        <dbReference type="ARBA" id="ARBA00004141"/>
    </source>
</evidence>
<protein>
    <recommendedName>
        <fullName evidence="11">ascorbate ferrireductase (transmembrane)</fullName>
        <ecNumber evidence="11">7.2.1.3</ecNumber>
    </recommendedName>
</protein>
<dbReference type="SMART" id="SM00665">
    <property type="entry name" value="B561"/>
    <property type="match status" value="1"/>
</dbReference>
<dbReference type="CDD" id="cd08760">
    <property type="entry name" value="Cyt_b561_FRRS1_like"/>
    <property type="match status" value="1"/>
</dbReference>
<feature type="domain" description="Cytochrome b561" evidence="13">
    <location>
        <begin position="1"/>
        <end position="181"/>
    </location>
</feature>
<evidence type="ECO:0000256" key="1">
    <source>
        <dbReference type="ARBA" id="ARBA00001970"/>
    </source>
</evidence>
<dbReference type="InterPro" id="IPR045150">
    <property type="entry name" value="CYB561D1/2"/>
</dbReference>
<evidence type="ECO:0000259" key="13">
    <source>
        <dbReference type="PROSITE" id="PS50939"/>
    </source>
</evidence>
<dbReference type="Proteomes" id="UP000663879">
    <property type="component" value="Unassembled WGS sequence"/>
</dbReference>
<evidence type="ECO:0000256" key="6">
    <source>
        <dbReference type="ARBA" id="ARBA00022723"/>
    </source>
</evidence>
<dbReference type="PANTHER" id="PTHR15422:SF24">
    <property type="entry name" value="DOMON RELATED DOMAIN-CONTAINING PROTEIN"/>
    <property type="match status" value="1"/>
</dbReference>
<comment type="caution">
    <text evidence="14">The sequence shown here is derived from an EMBL/GenBank/DDBJ whole genome shotgun (WGS) entry which is preliminary data.</text>
</comment>
<dbReference type="GO" id="GO:0020037">
    <property type="term" value="F:heme binding"/>
    <property type="evidence" value="ECO:0007669"/>
    <property type="project" value="TreeGrafter"/>
</dbReference>
<keyword evidence="4" id="KW-0349">Heme</keyword>
<reference evidence="14" key="1">
    <citation type="submission" date="2021-02" db="EMBL/GenBank/DDBJ databases">
        <authorList>
            <person name="Nowell W R."/>
        </authorList>
    </citation>
    <scope>NUCLEOTIDE SEQUENCE</scope>
    <source>
        <strain evidence="14">Ploen Becks lab</strain>
    </source>
</reference>
<evidence type="ECO:0000256" key="5">
    <source>
        <dbReference type="ARBA" id="ARBA00022692"/>
    </source>
</evidence>
<evidence type="ECO:0000256" key="7">
    <source>
        <dbReference type="ARBA" id="ARBA00022982"/>
    </source>
</evidence>
<dbReference type="OrthoDB" id="2419613at2759"/>
<sequence>MANDYARTKAHACLMTFAWLFLVPNGIILARYYKKLLPSLRILNVDFWFNGHRVLMISTFVLSIVAFFLVLSDHGWKWVEPEEKTAFAHSIFGIVIIGIIIFQIIIGFVRPKKDSSFRKLFNWFHRSVGMICLILAIVTIYLGVCIDDMGLKNVGWGVVLGWSLWLIIFIALMEIVQNYNKNKNQYEYPPEQLDNHNSRYSMVDGVKIWLLVLHLIASLAFVVALITLIGLSKKEEKN</sequence>
<evidence type="ECO:0000256" key="4">
    <source>
        <dbReference type="ARBA" id="ARBA00022617"/>
    </source>
</evidence>
<evidence type="ECO:0000256" key="10">
    <source>
        <dbReference type="ARBA" id="ARBA00023136"/>
    </source>
</evidence>
<organism evidence="14 15">
    <name type="scientific">Brachionus calyciflorus</name>
    <dbReference type="NCBI Taxonomy" id="104777"/>
    <lineage>
        <taxon>Eukaryota</taxon>
        <taxon>Metazoa</taxon>
        <taxon>Spiralia</taxon>
        <taxon>Gnathifera</taxon>
        <taxon>Rotifera</taxon>
        <taxon>Eurotatoria</taxon>
        <taxon>Monogononta</taxon>
        <taxon>Pseudotrocha</taxon>
        <taxon>Ploima</taxon>
        <taxon>Brachionidae</taxon>
        <taxon>Brachionus</taxon>
    </lineage>
</organism>
<keyword evidence="3" id="KW-0813">Transport</keyword>
<name>A0A814B4P5_9BILA</name>
<comment type="cofactor">
    <cofactor evidence="1">
        <name>heme b</name>
        <dbReference type="ChEBI" id="CHEBI:60344"/>
    </cofactor>
</comment>
<accession>A0A814B4P5</accession>
<dbReference type="Pfam" id="PF03188">
    <property type="entry name" value="Cytochrom_B561"/>
    <property type="match status" value="1"/>
</dbReference>
<dbReference type="PANTHER" id="PTHR15422">
    <property type="entry name" value="OS05G0565100 PROTEIN"/>
    <property type="match status" value="1"/>
</dbReference>
<feature type="transmembrane region" description="Helical" evidence="12">
    <location>
        <begin position="123"/>
        <end position="144"/>
    </location>
</feature>
<keyword evidence="9" id="KW-0408">Iron</keyword>
<evidence type="ECO:0000313" key="14">
    <source>
        <dbReference type="EMBL" id="CAF0923592.1"/>
    </source>
</evidence>
<keyword evidence="10 12" id="KW-0472">Membrane</keyword>
<comment type="subcellular location">
    <subcellularLocation>
        <location evidence="2">Membrane</location>
        <topology evidence="2">Multi-pass membrane protein</topology>
    </subcellularLocation>
</comment>
<dbReference type="EMBL" id="CAJNOC010002280">
    <property type="protein sequence ID" value="CAF0923592.1"/>
    <property type="molecule type" value="Genomic_DNA"/>
</dbReference>
<keyword evidence="8 12" id="KW-1133">Transmembrane helix</keyword>
<gene>
    <name evidence="14" type="ORF">OXX778_LOCUS12516</name>
</gene>
<dbReference type="GO" id="GO:0140575">
    <property type="term" value="F:transmembrane monodehydroascorbate reductase activity"/>
    <property type="evidence" value="ECO:0007669"/>
    <property type="project" value="InterPro"/>
</dbReference>
<feature type="transmembrane region" description="Helical" evidence="12">
    <location>
        <begin position="91"/>
        <end position="111"/>
    </location>
</feature>
<dbReference type="GO" id="GO:0046872">
    <property type="term" value="F:metal ion binding"/>
    <property type="evidence" value="ECO:0007669"/>
    <property type="project" value="UniProtKB-KW"/>
</dbReference>
<dbReference type="AlphaFoldDB" id="A0A814B4P5"/>
<evidence type="ECO:0000313" key="15">
    <source>
        <dbReference type="Proteomes" id="UP000663879"/>
    </source>
</evidence>
<keyword evidence="15" id="KW-1185">Reference proteome</keyword>
<feature type="transmembrane region" description="Helical" evidence="12">
    <location>
        <begin position="12"/>
        <end position="33"/>
    </location>
</feature>
<feature type="transmembrane region" description="Helical" evidence="12">
    <location>
        <begin position="156"/>
        <end position="176"/>
    </location>
</feature>
<evidence type="ECO:0000256" key="12">
    <source>
        <dbReference type="SAM" id="Phobius"/>
    </source>
</evidence>
<keyword evidence="7" id="KW-0249">Electron transport</keyword>